<dbReference type="AlphaFoldDB" id="A0A212IZ12"/>
<reference evidence="2" key="1">
    <citation type="submission" date="2016-04" db="EMBL/GenBank/DDBJ databases">
        <authorList>
            <person name="Evans L.H."/>
            <person name="Alamgir A."/>
            <person name="Owens N."/>
            <person name="Weber N.D."/>
            <person name="Virtaneva K."/>
            <person name="Barbian K."/>
            <person name="Babar A."/>
            <person name="Rosenke K."/>
        </authorList>
    </citation>
    <scope>NUCLEOTIDE SEQUENCE</scope>
    <source>
        <strain evidence="2">86-1</strain>
    </source>
</reference>
<protein>
    <submittedName>
        <fullName evidence="2">Uncharacterized protein</fullName>
    </submittedName>
</protein>
<feature type="region of interest" description="Disordered" evidence="1">
    <location>
        <begin position="1"/>
        <end position="38"/>
    </location>
</feature>
<proteinExistence type="predicted"/>
<accession>A0A212IZ12</accession>
<gene>
    <name evidence="2" type="ORF">KL86DYS1_10610</name>
</gene>
<organism evidence="2">
    <name type="scientific">uncultured Dysgonomonas sp</name>
    <dbReference type="NCBI Taxonomy" id="206096"/>
    <lineage>
        <taxon>Bacteria</taxon>
        <taxon>Pseudomonadati</taxon>
        <taxon>Bacteroidota</taxon>
        <taxon>Bacteroidia</taxon>
        <taxon>Bacteroidales</taxon>
        <taxon>Dysgonomonadaceae</taxon>
        <taxon>Dysgonomonas</taxon>
        <taxon>environmental samples</taxon>
    </lineage>
</organism>
<dbReference type="EMBL" id="FLUM01000001">
    <property type="protein sequence ID" value="SBV92439.1"/>
    <property type="molecule type" value="Genomic_DNA"/>
</dbReference>
<evidence type="ECO:0000313" key="2">
    <source>
        <dbReference type="EMBL" id="SBV92439.1"/>
    </source>
</evidence>
<name>A0A212IZ12_9BACT</name>
<evidence type="ECO:0000256" key="1">
    <source>
        <dbReference type="SAM" id="MobiDB-lite"/>
    </source>
</evidence>
<sequence>MFLLPKAAKGTKNALAPASKADPLTAETAKRKNSLENF</sequence>
<feature type="compositionally biased region" description="Basic and acidic residues" evidence="1">
    <location>
        <begin position="28"/>
        <end position="38"/>
    </location>
</feature>